<proteinExistence type="evidence at transcript level"/>
<protein>
    <recommendedName>
        <fullName evidence="2">Protein PatA</fullName>
    </recommendedName>
</protein>
<dbReference type="InterPro" id="IPR024186">
    <property type="entry name" value="Sig_transdc_resp-reg_PatA"/>
</dbReference>
<dbReference type="InterPro" id="IPR011006">
    <property type="entry name" value="CheY-like_superfamily"/>
</dbReference>
<dbReference type="SMART" id="SM00448">
    <property type="entry name" value="REC"/>
    <property type="match status" value="1"/>
</dbReference>
<comment type="induction">
    <text evidence="2">By nitrogen starvation.</text>
</comment>
<evidence type="ECO:0000313" key="7">
    <source>
        <dbReference type="Proteomes" id="UP000618445"/>
    </source>
</evidence>
<keyword evidence="2" id="KW-0364">Heterocyst</keyword>
<accession>A0ABR8CI14</accession>
<name>A0ABR8CI14_9CYAN</name>
<keyword evidence="2" id="KW-0902">Two-component regulatory system</keyword>
<evidence type="ECO:0000256" key="4">
    <source>
        <dbReference type="SAM" id="MobiDB-lite"/>
    </source>
</evidence>
<dbReference type="PROSITE" id="PS50110">
    <property type="entry name" value="RESPONSE_REGULATORY"/>
    <property type="match status" value="1"/>
</dbReference>
<keyword evidence="7" id="KW-1185">Reference proteome</keyword>
<comment type="subcellular location">
    <subcellularLocation>
        <location evidence="2">Cell septum</location>
    </subcellularLocation>
</comment>
<sequence>MDTDNLAVYSLVEQLRGYGRKQFTGKLELHSVKDYKWSIYYCHGRLVWASGGAHNYRRWRRLMGQYKLQIDFNKISFRTIDEIRLWDYQVLVILMKRMVLTREQITPIIEGFVQEVLFDIIQCAANEKINYYCDFEDEITPVIALIHAEHAIDQAHQEWLTWRKAGIADFSPNLAPWIKRPSQLKEEASELTYKTLITILDGRRSLRELATWMKKDLLNLVQSLMAYYHRGMVGLVEVQDIESPIAALSLSATRNESAQLSESSPPQKKIDLMARPLIACVDDSNQVCATIEQIVTVFGFGFLGIRDSINVLPLLVEMRPEMIILDLVMPIVGGYELCTQIRRIPEFKDTPILILTSNDTLFDRLRSKFVGATAFISKTAGNEKIGEQIQKYLIPSNNENKEPSPINLNSSETSS</sequence>
<reference evidence="6 7" key="1">
    <citation type="journal article" date="2020" name="ISME J.">
        <title>Comparative genomics reveals insights into cyanobacterial evolution and habitat adaptation.</title>
        <authorList>
            <person name="Chen M.Y."/>
            <person name="Teng W.K."/>
            <person name="Zhao L."/>
            <person name="Hu C.X."/>
            <person name="Zhou Y.K."/>
            <person name="Han B.P."/>
            <person name="Song L.R."/>
            <person name="Shu W.S."/>
        </authorList>
    </citation>
    <scope>NUCLEOTIDE SEQUENCE [LARGE SCALE GENOMIC DNA]</scope>
    <source>
        <strain evidence="6 7">FACHB-1050</strain>
    </source>
</reference>
<dbReference type="PIRSF" id="PIRSF005897">
    <property type="entry name" value="RR_PatA"/>
    <property type="match status" value="1"/>
</dbReference>
<feature type="region of interest" description="Disordered" evidence="4">
    <location>
        <begin position="396"/>
        <end position="415"/>
    </location>
</feature>
<dbReference type="PANTHER" id="PTHR44591:SF23">
    <property type="entry name" value="CHEY SUBFAMILY"/>
    <property type="match status" value="1"/>
</dbReference>
<evidence type="ECO:0000256" key="2">
    <source>
        <dbReference type="PIRNR" id="PIRNR005897"/>
    </source>
</evidence>
<feature type="compositionally biased region" description="Polar residues" evidence="4">
    <location>
        <begin position="406"/>
        <end position="415"/>
    </location>
</feature>
<organism evidence="6 7">
    <name type="scientific">Phormidium tenue FACHB-1050</name>
    <dbReference type="NCBI Taxonomy" id="2692857"/>
    <lineage>
        <taxon>Bacteria</taxon>
        <taxon>Bacillati</taxon>
        <taxon>Cyanobacteriota</taxon>
        <taxon>Cyanophyceae</taxon>
        <taxon>Oscillatoriophycideae</taxon>
        <taxon>Oscillatoriales</taxon>
        <taxon>Oscillatoriaceae</taxon>
        <taxon>Phormidium</taxon>
    </lineage>
</organism>
<dbReference type="Gene3D" id="3.40.50.2300">
    <property type="match status" value="1"/>
</dbReference>
<dbReference type="Pfam" id="PF14332">
    <property type="entry name" value="DUF4388"/>
    <property type="match status" value="1"/>
</dbReference>
<evidence type="ECO:0000259" key="5">
    <source>
        <dbReference type="PROSITE" id="PS50110"/>
    </source>
</evidence>
<dbReference type="EMBL" id="JACJQY010000050">
    <property type="protein sequence ID" value="MBD2319411.1"/>
    <property type="molecule type" value="Genomic_DNA"/>
</dbReference>
<dbReference type="SUPFAM" id="SSF52172">
    <property type="entry name" value="CheY-like"/>
    <property type="match status" value="1"/>
</dbReference>
<evidence type="ECO:0000256" key="1">
    <source>
        <dbReference type="ARBA" id="ARBA00022553"/>
    </source>
</evidence>
<dbReference type="InterPro" id="IPR001789">
    <property type="entry name" value="Sig_transdc_resp-reg_receiver"/>
</dbReference>
<keyword evidence="1 3" id="KW-0597">Phosphoprotein</keyword>
<dbReference type="Proteomes" id="UP000618445">
    <property type="component" value="Unassembled WGS sequence"/>
</dbReference>
<feature type="domain" description="Response regulatory" evidence="5">
    <location>
        <begin position="277"/>
        <end position="393"/>
    </location>
</feature>
<comment type="caution">
    <text evidence="6">The sequence shown here is derived from an EMBL/GenBank/DDBJ whole genome shotgun (WGS) entry which is preliminary data.</text>
</comment>
<dbReference type="InterPro" id="IPR025497">
    <property type="entry name" value="PatA-like_N"/>
</dbReference>
<evidence type="ECO:0000256" key="3">
    <source>
        <dbReference type="PROSITE-ProRule" id="PRU00169"/>
    </source>
</evidence>
<comment type="function">
    <text evidence="2">Controls heterocyst pattern formation.</text>
</comment>
<feature type="modified residue" description="4-aspartylphosphate" evidence="3">
    <location>
        <position position="326"/>
    </location>
</feature>
<dbReference type="RefSeq" id="WP_190581396.1">
    <property type="nucleotide sequence ID" value="NZ_CAWPQU010000046.1"/>
</dbReference>
<gene>
    <name evidence="6" type="ORF">H6G05_21545</name>
</gene>
<dbReference type="Pfam" id="PF00072">
    <property type="entry name" value="Response_reg"/>
    <property type="match status" value="1"/>
</dbReference>
<evidence type="ECO:0000313" key="6">
    <source>
        <dbReference type="EMBL" id="MBD2319411.1"/>
    </source>
</evidence>
<dbReference type="InterPro" id="IPR050595">
    <property type="entry name" value="Bact_response_regulator"/>
</dbReference>
<dbReference type="PANTHER" id="PTHR44591">
    <property type="entry name" value="STRESS RESPONSE REGULATOR PROTEIN 1"/>
    <property type="match status" value="1"/>
</dbReference>